<feature type="signal peptide" evidence="6">
    <location>
        <begin position="1"/>
        <end position="33"/>
    </location>
</feature>
<evidence type="ECO:0000256" key="4">
    <source>
        <dbReference type="ARBA" id="ARBA00023316"/>
    </source>
</evidence>
<dbReference type="InterPro" id="IPR043708">
    <property type="entry name" value="DUF5648"/>
</dbReference>
<dbReference type="InterPro" id="IPR002502">
    <property type="entry name" value="Amidase_domain"/>
</dbReference>
<organism evidence="8 9">
    <name type="scientific">Tractidigestivibacter montrealensis</name>
    <dbReference type="NCBI Taxonomy" id="2972466"/>
    <lineage>
        <taxon>Bacteria</taxon>
        <taxon>Bacillati</taxon>
        <taxon>Actinomycetota</taxon>
        <taxon>Coriobacteriia</taxon>
        <taxon>Coriobacteriales</taxon>
        <taxon>Atopobiaceae</taxon>
        <taxon>Tractidigestivibacter</taxon>
    </lineage>
</organism>
<evidence type="ECO:0000313" key="9">
    <source>
        <dbReference type="Proteomes" id="UP001204320"/>
    </source>
</evidence>
<keyword evidence="3 8" id="KW-0378">Hydrolase</keyword>
<dbReference type="CDD" id="cd06583">
    <property type="entry name" value="PGRP"/>
    <property type="match status" value="1"/>
</dbReference>
<dbReference type="Gene3D" id="3.40.80.10">
    <property type="entry name" value="Peptidoglycan recognition protein-like"/>
    <property type="match status" value="1"/>
</dbReference>
<feature type="compositionally biased region" description="Low complexity" evidence="5">
    <location>
        <begin position="156"/>
        <end position="185"/>
    </location>
</feature>
<evidence type="ECO:0000259" key="7">
    <source>
        <dbReference type="SMART" id="SM00644"/>
    </source>
</evidence>
<accession>A0ABT1Z9Y1</accession>
<keyword evidence="6" id="KW-0732">Signal</keyword>
<dbReference type="Pfam" id="PF18885">
    <property type="entry name" value="DUF5648"/>
    <property type="match status" value="1"/>
</dbReference>
<dbReference type="SMART" id="SM00644">
    <property type="entry name" value="Ami_2"/>
    <property type="match status" value="1"/>
</dbReference>
<dbReference type="InterPro" id="IPR051206">
    <property type="entry name" value="NAMLAA_amidase_2"/>
</dbReference>
<feature type="compositionally biased region" description="Low complexity" evidence="5">
    <location>
        <begin position="78"/>
        <end position="108"/>
    </location>
</feature>
<evidence type="ECO:0000256" key="2">
    <source>
        <dbReference type="ARBA" id="ARBA00011901"/>
    </source>
</evidence>
<dbReference type="PANTHER" id="PTHR30417:SF1">
    <property type="entry name" value="N-ACETYLMURAMOYL-L-ALANINE AMIDASE AMID"/>
    <property type="match status" value="1"/>
</dbReference>
<evidence type="ECO:0000256" key="5">
    <source>
        <dbReference type="SAM" id="MobiDB-lite"/>
    </source>
</evidence>
<dbReference type="EMBL" id="JANSKA010000005">
    <property type="protein sequence ID" value="MCR9037009.1"/>
    <property type="molecule type" value="Genomic_DNA"/>
</dbReference>
<comment type="caution">
    <text evidence="8">The sequence shown here is derived from an EMBL/GenBank/DDBJ whole genome shotgun (WGS) entry which is preliminary data.</text>
</comment>
<comment type="catalytic activity">
    <reaction evidence="1">
        <text>Hydrolyzes the link between N-acetylmuramoyl residues and L-amino acid residues in certain cell-wall glycopeptides.</text>
        <dbReference type="EC" id="3.5.1.28"/>
    </reaction>
</comment>
<reference evidence="8 9" key="1">
    <citation type="submission" date="2022-08" db="EMBL/GenBank/DDBJ databases">
        <title>Tractidigestivibacter montrealensis type strain KD21.</title>
        <authorList>
            <person name="Diop K."/>
            <person name="Richard C."/>
            <person name="Routy B."/>
        </authorList>
    </citation>
    <scope>NUCLEOTIDE SEQUENCE [LARGE SCALE GENOMIC DNA]</scope>
    <source>
        <strain evidence="8 9">KD21</strain>
    </source>
</reference>
<evidence type="ECO:0000256" key="6">
    <source>
        <dbReference type="SAM" id="SignalP"/>
    </source>
</evidence>
<keyword evidence="9" id="KW-1185">Reference proteome</keyword>
<dbReference type="SUPFAM" id="SSF55846">
    <property type="entry name" value="N-acetylmuramoyl-L-alanine amidase-like"/>
    <property type="match status" value="1"/>
</dbReference>
<keyword evidence="4" id="KW-0961">Cell wall biogenesis/degradation</keyword>
<evidence type="ECO:0000256" key="3">
    <source>
        <dbReference type="ARBA" id="ARBA00022801"/>
    </source>
</evidence>
<dbReference type="Pfam" id="PF01510">
    <property type="entry name" value="Amidase_2"/>
    <property type="match status" value="1"/>
</dbReference>
<dbReference type="InterPro" id="IPR036505">
    <property type="entry name" value="Amidase/PGRP_sf"/>
</dbReference>
<feature type="region of interest" description="Disordered" evidence="5">
    <location>
        <begin position="53"/>
        <end position="185"/>
    </location>
</feature>
<dbReference type="EC" id="3.5.1.28" evidence="2"/>
<evidence type="ECO:0000313" key="8">
    <source>
        <dbReference type="EMBL" id="MCR9037009.1"/>
    </source>
</evidence>
<feature type="domain" description="N-acetylmuramoyl-L-alanine amidase" evidence="7">
    <location>
        <begin position="421"/>
        <end position="553"/>
    </location>
</feature>
<dbReference type="PANTHER" id="PTHR30417">
    <property type="entry name" value="N-ACETYLMURAMOYL-L-ALANINE AMIDASE AMID"/>
    <property type="match status" value="1"/>
</dbReference>
<evidence type="ECO:0000256" key="1">
    <source>
        <dbReference type="ARBA" id="ARBA00001561"/>
    </source>
</evidence>
<gene>
    <name evidence="8" type="ORF">NVS32_08635</name>
</gene>
<name>A0ABT1Z9Y1_9ACTN</name>
<dbReference type="GO" id="GO:0008745">
    <property type="term" value="F:N-acetylmuramoyl-L-alanine amidase activity"/>
    <property type="evidence" value="ECO:0007669"/>
    <property type="project" value="UniProtKB-EC"/>
</dbReference>
<protein>
    <recommendedName>
        <fullName evidence="2">N-acetylmuramoyl-L-alanine amidase</fullName>
        <ecNumber evidence="2">3.5.1.28</ecNumber>
    </recommendedName>
</protein>
<feature type="chain" id="PRO_5045366940" description="N-acetylmuramoyl-L-alanine amidase" evidence="6">
    <location>
        <begin position="34"/>
        <end position="579"/>
    </location>
</feature>
<dbReference type="Proteomes" id="UP001204320">
    <property type="component" value="Unassembled WGS sequence"/>
</dbReference>
<proteinExistence type="predicted"/>
<sequence>MQQENRSYWLPNRVALVTTLGLALLGTPAIVFAAENGVPATTDTASVLTTVQSQDARSTVQPDESQVAETGTANGATPKAEPQAPASSSAETSPTVTGTTEENTANAEQQPTVEMPASSQQQEAQEEKTPGAGQTQTSVTSSDADEASSHAEETTEASSSPQTTAVAESVSAAATTSSVTTAEESISQLPMYRLYNRYNGEHLFTSSSSEAQSLISLGWTGESVAWFTPNSGNAVFRLYNRYSGDHHYTTSRDEYNSLVSFGWSGEGVGFYSDSSQTTMVYRLFNPYVTVATHHYTTAQSEYDYLGSIGWRKEGAGWYGAAMPADGWYVTSSGDELLVSGGAVKSDAVVTNESGQSRYLTPVGFVAKGSTWVSPSSGYTYATASDGTITQTIAPNAGESYCWLKSSPYWSGAGAVKELLMNVHYSTGRFGQSISKIVIHHNVGNLTTETIYSTWQTRAASAHYQVEANGTVGQLVLDSNTAWHAGNWTINTQSIGIEHADYKDGNGQWRMTEATINSGARLVAALCLQYSLGRPQWGVNVVGHNECVSTECPASLAVGGSQHDEYITKAQEWYDKLSKI</sequence>
<feature type="compositionally biased region" description="Polar residues" evidence="5">
    <location>
        <begin position="53"/>
        <end position="75"/>
    </location>
</feature>
<dbReference type="RefSeq" id="WP_199563322.1">
    <property type="nucleotide sequence ID" value="NZ_JANSKA010000005.1"/>
</dbReference>